<dbReference type="Pfam" id="PF01022">
    <property type="entry name" value="HTH_5"/>
    <property type="match status" value="1"/>
</dbReference>
<evidence type="ECO:0000313" key="6">
    <source>
        <dbReference type="Proteomes" id="UP000229502"/>
    </source>
</evidence>
<dbReference type="EMBL" id="PEWZ01000033">
    <property type="protein sequence ID" value="PIU36208.1"/>
    <property type="molecule type" value="Genomic_DNA"/>
</dbReference>
<keyword evidence="2" id="KW-0238">DNA-binding</keyword>
<dbReference type="InterPro" id="IPR051081">
    <property type="entry name" value="HTH_MetalResp_TranReg"/>
</dbReference>
<keyword evidence="3" id="KW-0804">Transcription</keyword>
<accession>A0A2M6YRV3</accession>
<dbReference type="SMART" id="SM00418">
    <property type="entry name" value="HTH_ARSR"/>
    <property type="match status" value="1"/>
</dbReference>
<evidence type="ECO:0000259" key="4">
    <source>
        <dbReference type="PROSITE" id="PS50987"/>
    </source>
</evidence>
<proteinExistence type="predicted"/>
<keyword evidence="1" id="KW-0805">Transcription regulation</keyword>
<dbReference type="PANTHER" id="PTHR33154:SF33">
    <property type="entry name" value="TRANSCRIPTIONAL REPRESSOR SDPR"/>
    <property type="match status" value="1"/>
</dbReference>
<dbReference type="GO" id="GO:0003677">
    <property type="term" value="F:DNA binding"/>
    <property type="evidence" value="ECO:0007669"/>
    <property type="project" value="UniProtKB-KW"/>
</dbReference>
<dbReference type="SUPFAM" id="SSF46785">
    <property type="entry name" value="Winged helix' DNA-binding domain"/>
    <property type="match status" value="1"/>
</dbReference>
<organism evidence="5 6">
    <name type="scientific">Candidatus Shapirobacteria bacterium CG07_land_8_20_14_0_80_39_18</name>
    <dbReference type="NCBI Taxonomy" id="1974882"/>
    <lineage>
        <taxon>Bacteria</taxon>
        <taxon>Candidatus Shapironibacteriota</taxon>
    </lineage>
</organism>
<name>A0A2M6YRV3_9BACT</name>
<dbReference type="PROSITE" id="PS50987">
    <property type="entry name" value="HTH_ARSR_2"/>
    <property type="match status" value="1"/>
</dbReference>
<sequence>MLLANISHKKVLNSMISWIVLSKGTRSSRSFKLPLDIIGKHRLLSMNVINNDFCCPLAMPQMADPSKRKIYEFLSMTGEKTVSELTAIMKLKQPTVSYHLKQMEKEGLLTSRKEGRKVFYGVKMSCPEGGACFGG</sequence>
<comment type="caution">
    <text evidence="5">The sequence shown here is derived from an EMBL/GenBank/DDBJ whole genome shotgun (WGS) entry which is preliminary data.</text>
</comment>
<dbReference type="InterPro" id="IPR001845">
    <property type="entry name" value="HTH_ArsR_DNA-bd_dom"/>
</dbReference>
<evidence type="ECO:0000313" key="5">
    <source>
        <dbReference type="EMBL" id="PIU36208.1"/>
    </source>
</evidence>
<dbReference type="CDD" id="cd00090">
    <property type="entry name" value="HTH_ARSR"/>
    <property type="match status" value="1"/>
</dbReference>
<evidence type="ECO:0000256" key="3">
    <source>
        <dbReference type="ARBA" id="ARBA00023163"/>
    </source>
</evidence>
<dbReference type="InterPro" id="IPR011991">
    <property type="entry name" value="ArsR-like_HTH"/>
</dbReference>
<dbReference type="GO" id="GO:0003700">
    <property type="term" value="F:DNA-binding transcription factor activity"/>
    <property type="evidence" value="ECO:0007669"/>
    <property type="project" value="InterPro"/>
</dbReference>
<dbReference type="InterPro" id="IPR036388">
    <property type="entry name" value="WH-like_DNA-bd_sf"/>
</dbReference>
<protein>
    <recommendedName>
        <fullName evidence="4">HTH arsR-type domain-containing protein</fullName>
    </recommendedName>
</protein>
<feature type="domain" description="HTH arsR-type" evidence="4">
    <location>
        <begin position="49"/>
        <end position="135"/>
    </location>
</feature>
<evidence type="ECO:0000256" key="2">
    <source>
        <dbReference type="ARBA" id="ARBA00023125"/>
    </source>
</evidence>
<gene>
    <name evidence="5" type="ORF">COT03_00595</name>
</gene>
<dbReference type="Proteomes" id="UP000229502">
    <property type="component" value="Unassembled WGS sequence"/>
</dbReference>
<dbReference type="InterPro" id="IPR036390">
    <property type="entry name" value="WH_DNA-bd_sf"/>
</dbReference>
<reference evidence="6" key="1">
    <citation type="submission" date="2017-09" db="EMBL/GenBank/DDBJ databases">
        <title>Depth-based differentiation of microbial function through sediment-hosted aquifers and enrichment of novel symbionts in the deep terrestrial subsurface.</title>
        <authorList>
            <person name="Probst A.J."/>
            <person name="Ladd B."/>
            <person name="Jarett J.K."/>
            <person name="Geller-Mcgrath D.E."/>
            <person name="Sieber C.M.K."/>
            <person name="Emerson J.B."/>
            <person name="Anantharaman K."/>
            <person name="Thomas B.C."/>
            <person name="Malmstrom R."/>
            <person name="Stieglmeier M."/>
            <person name="Klingl A."/>
            <person name="Woyke T."/>
            <person name="Ryan C.M."/>
            <person name="Banfield J.F."/>
        </authorList>
    </citation>
    <scope>NUCLEOTIDE SEQUENCE [LARGE SCALE GENOMIC DNA]</scope>
</reference>
<dbReference type="Gene3D" id="1.10.10.10">
    <property type="entry name" value="Winged helix-like DNA-binding domain superfamily/Winged helix DNA-binding domain"/>
    <property type="match status" value="1"/>
</dbReference>
<evidence type="ECO:0000256" key="1">
    <source>
        <dbReference type="ARBA" id="ARBA00023015"/>
    </source>
</evidence>
<dbReference type="NCBIfam" id="NF033788">
    <property type="entry name" value="HTH_metalloreg"/>
    <property type="match status" value="1"/>
</dbReference>
<dbReference type="PRINTS" id="PR00778">
    <property type="entry name" value="HTHARSR"/>
</dbReference>
<dbReference type="PANTHER" id="PTHR33154">
    <property type="entry name" value="TRANSCRIPTIONAL REGULATOR, ARSR FAMILY"/>
    <property type="match status" value="1"/>
</dbReference>
<dbReference type="AlphaFoldDB" id="A0A2M6YRV3"/>